<feature type="transmembrane region" description="Helical" evidence="6">
    <location>
        <begin position="203"/>
        <end position="225"/>
    </location>
</feature>
<dbReference type="Pfam" id="PF00892">
    <property type="entry name" value="EamA"/>
    <property type="match status" value="2"/>
</dbReference>
<gene>
    <name evidence="8" type="ORF">GLS40_14815</name>
</gene>
<comment type="subcellular location">
    <subcellularLocation>
        <location evidence="1">Membrane</location>
        <topology evidence="1">Multi-pass membrane protein</topology>
    </subcellularLocation>
</comment>
<dbReference type="PANTHER" id="PTHR22911:SF6">
    <property type="entry name" value="SOLUTE CARRIER FAMILY 35 MEMBER G1"/>
    <property type="match status" value="1"/>
</dbReference>
<feature type="transmembrane region" description="Helical" evidence="6">
    <location>
        <begin position="180"/>
        <end position="197"/>
    </location>
</feature>
<evidence type="ECO:0000256" key="1">
    <source>
        <dbReference type="ARBA" id="ARBA00004141"/>
    </source>
</evidence>
<evidence type="ECO:0000313" key="8">
    <source>
        <dbReference type="EMBL" id="MWB79310.1"/>
    </source>
</evidence>
<dbReference type="EMBL" id="WNXQ01000009">
    <property type="protein sequence ID" value="MWB79310.1"/>
    <property type="molecule type" value="Genomic_DNA"/>
</dbReference>
<keyword evidence="9" id="KW-1185">Reference proteome</keyword>
<feature type="transmembrane region" description="Helical" evidence="6">
    <location>
        <begin position="37"/>
        <end position="58"/>
    </location>
</feature>
<comment type="caution">
    <text evidence="8">The sequence shown here is derived from an EMBL/GenBank/DDBJ whole genome shotgun (WGS) entry which is preliminary data.</text>
</comment>
<protein>
    <submittedName>
        <fullName evidence="8">EamA family transporter</fullName>
    </submittedName>
</protein>
<evidence type="ECO:0000259" key="7">
    <source>
        <dbReference type="Pfam" id="PF00892"/>
    </source>
</evidence>
<sequence>MPALNDNRRGALLLVAAAGIFTAEVTAVRLLGDRASSGQIVFFRGFAQLIVVGTWIALRDPGLLRTARPGLHLLRGLTSLLCWLLYFRSFQLLDLSLATTLTFTTSLFTVALAPLVLGERVGLANWVLTALGFGGVALAAGATGLSADPAILLGLAAAAAAAVLVFLNRILSRTENTATIMFWISVVACLGTAPVAALDWQPIGLPALLLLSAAGICGTLGMLLTIEAYRVGEVAPLAPFPYTRIVFAVAVGAALFGEWPTARSLLGIAIITGCALAVRHRR</sequence>
<dbReference type="InterPro" id="IPR037185">
    <property type="entry name" value="EmrE-like"/>
</dbReference>
<evidence type="ECO:0000256" key="3">
    <source>
        <dbReference type="ARBA" id="ARBA00022692"/>
    </source>
</evidence>
<evidence type="ECO:0000256" key="4">
    <source>
        <dbReference type="ARBA" id="ARBA00022989"/>
    </source>
</evidence>
<dbReference type="Proteomes" id="UP000443843">
    <property type="component" value="Unassembled WGS sequence"/>
</dbReference>
<feature type="transmembrane region" description="Helical" evidence="6">
    <location>
        <begin position="150"/>
        <end position="168"/>
    </location>
</feature>
<organism evidence="8 9">
    <name type="scientific">Pseudooceanicola pacificus</name>
    <dbReference type="NCBI Taxonomy" id="2676438"/>
    <lineage>
        <taxon>Bacteria</taxon>
        <taxon>Pseudomonadati</taxon>
        <taxon>Pseudomonadota</taxon>
        <taxon>Alphaproteobacteria</taxon>
        <taxon>Rhodobacterales</taxon>
        <taxon>Paracoccaceae</taxon>
        <taxon>Pseudooceanicola</taxon>
    </lineage>
</organism>
<feature type="transmembrane region" description="Helical" evidence="6">
    <location>
        <begin position="237"/>
        <end position="256"/>
    </location>
</feature>
<dbReference type="PANTHER" id="PTHR22911">
    <property type="entry name" value="ACYL-MALONYL CONDENSING ENZYME-RELATED"/>
    <property type="match status" value="1"/>
</dbReference>
<feature type="transmembrane region" description="Helical" evidence="6">
    <location>
        <begin position="262"/>
        <end position="278"/>
    </location>
</feature>
<keyword evidence="4 6" id="KW-1133">Transmembrane helix</keyword>
<keyword evidence="3 6" id="KW-0812">Transmembrane</keyword>
<evidence type="ECO:0000256" key="2">
    <source>
        <dbReference type="ARBA" id="ARBA00009853"/>
    </source>
</evidence>
<feature type="transmembrane region" description="Helical" evidence="6">
    <location>
        <begin position="70"/>
        <end position="89"/>
    </location>
</feature>
<keyword evidence="5 6" id="KW-0472">Membrane</keyword>
<feature type="domain" description="EamA" evidence="7">
    <location>
        <begin position="150"/>
        <end position="273"/>
    </location>
</feature>
<dbReference type="AlphaFoldDB" id="A0A844WFN7"/>
<proteinExistence type="inferred from homology"/>
<evidence type="ECO:0000256" key="6">
    <source>
        <dbReference type="SAM" id="Phobius"/>
    </source>
</evidence>
<reference evidence="8 9" key="1">
    <citation type="submission" date="2019-11" db="EMBL/GenBank/DDBJ databases">
        <title>Pseudooceanicola pacifica sp. nov., isolated from deep-sea sediment of the Pacific Ocean.</title>
        <authorList>
            <person name="Lyu L."/>
        </authorList>
    </citation>
    <scope>NUCLEOTIDE SEQUENCE [LARGE SCALE GENOMIC DNA]</scope>
    <source>
        <strain evidence="8 9">216_PA32_1</strain>
    </source>
</reference>
<dbReference type="InterPro" id="IPR000620">
    <property type="entry name" value="EamA_dom"/>
</dbReference>
<comment type="similarity">
    <text evidence="2">Belongs to the drug/metabolite transporter (DMT) superfamily. 10 TMS drug/metabolite exporter (DME) (TC 2.A.7.3) family.</text>
</comment>
<evidence type="ECO:0000313" key="9">
    <source>
        <dbReference type="Proteomes" id="UP000443843"/>
    </source>
</evidence>
<evidence type="ECO:0000256" key="5">
    <source>
        <dbReference type="ARBA" id="ARBA00023136"/>
    </source>
</evidence>
<feature type="transmembrane region" description="Helical" evidence="6">
    <location>
        <begin position="123"/>
        <end position="144"/>
    </location>
</feature>
<name>A0A844WFN7_9RHOB</name>
<feature type="transmembrane region" description="Helical" evidence="6">
    <location>
        <begin position="95"/>
        <end position="116"/>
    </location>
</feature>
<feature type="domain" description="EamA" evidence="7">
    <location>
        <begin position="9"/>
        <end position="139"/>
    </location>
</feature>
<dbReference type="SUPFAM" id="SSF103481">
    <property type="entry name" value="Multidrug resistance efflux transporter EmrE"/>
    <property type="match status" value="2"/>
</dbReference>
<dbReference type="GO" id="GO:0016020">
    <property type="term" value="C:membrane"/>
    <property type="evidence" value="ECO:0007669"/>
    <property type="project" value="UniProtKB-SubCell"/>
</dbReference>
<accession>A0A844WFN7</accession>